<evidence type="ECO:0000256" key="6">
    <source>
        <dbReference type="ARBA" id="ARBA00022842"/>
    </source>
</evidence>
<dbReference type="InterPro" id="IPR036565">
    <property type="entry name" value="Mur-like_cat_sf"/>
</dbReference>
<keyword evidence="6" id="KW-0460">Magnesium</keyword>
<dbReference type="GO" id="GO:0008841">
    <property type="term" value="F:dihydrofolate synthase activity"/>
    <property type="evidence" value="ECO:0007669"/>
    <property type="project" value="TreeGrafter"/>
</dbReference>
<keyword evidence="4" id="KW-0547">Nucleotide-binding</keyword>
<keyword evidence="2" id="KW-0436">Ligase</keyword>
<dbReference type="GO" id="GO:0004326">
    <property type="term" value="F:tetrahydrofolylpolyglutamate synthase activity"/>
    <property type="evidence" value="ECO:0007669"/>
    <property type="project" value="InterPro"/>
</dbReference>
<evidence type="ECO:0000256" key="1">
    <source>
        <dbReference type="ARBA" id="ARBA00008276"/>
    </source>
</evidence>
<dbReference type="GO" id="GO:0046872">
    <property type="term" value="F:metal ion binding"/>
    <property type="evidence" value="ECO:0007669"/>
    <property type="project" value="UniProtKB-KW"/>
</dbReference>
<reference evidence="7 8" key="1">
    <citation type="submission" date="2019-06" db="EMBL/GenBank/DDBJ databases">
        <title>Sequencing the genomes of 1000 actinobacteria strains.</title>
        <authorList>
            <person name="Klenk H.-P."/>
        </authorList>
    </citation>
    <scope>NUCLEOTIDE SEQUENCE [LARGE SCALE GENOMIC DNA]</scope>
    <source>
        <strain evidence="7 8">DSM 45015</strain>
    </source>
</reference>
<proteinExistence type="inferred from homology"/>
<dbReference type="EMBL" id="VFQC01000001">
    <property type="protein sequence ID" value="TQN32360.1"/>
    <property type="molecule type" value="Genomic_DNA"/>
</dbReference>
<organism evidence="7 8">
    <name type="scientific">Haloactinospora alba</name>
    <dbReference type="NCBI Taxonomy" id="405555"/>
    <lineage>
        <taxon>Bacteria</taxon>
        <taxon>Bacillati</taxon>
        <taxon>Actinomycetota</taxon>
        <taxon>Actinomycetes</taxon>
        <taxon>Streptosporangiales</taxon>
        <taxon>Nocardiopsidaceae</taxon>
        <taxon>Haloactinospora</taxon>
    </lineage>
</organism>
<dbReference type="Proteomes" id="UP000317422">
    <property type="component" value="Unassembled WGS sequence"/>
</dbReference>
<dbReference type="PANTHER" id="PTHR11136">
    <property type="entry name" value="FOLYLPOLYGLUTAMATE SYNTHASE-RELATED"/>
    <property type="match status" value="1"/>
</dbReference>
<evidence type="ECO:0000256" key="5">
    <source>
        <dbReference type="ARBA" id="ARBA00022840"/>
    </source>
</evidence>
<dbReference type="Gene3D" id="3.40.1190.10">
    <property type="entry name" value="Mur-like, catalytic domain"/>
    <property type="match status" value="1"/>
</dbReference>
<dbReference type="InterPro" id="IPR036615">
    <property type="entry name" value="Mur_ligase_C_dom_sf"/>
</dbReference>
<accession>A0A543NKN4</accession>
<dbReference type="AlphaFoldDB" id="A0A543NKN4"/>
<keyword evidence="8" id="KW-1185">Reference proteome</keyword>
<evidence type="ECO:0000313" key="7">
    <source>
        <dbReference type="EMBL" id="TQN32360.1"/>
    </source>
</evidence>
<dbReference type="InterPro" id="IPR001645">
    <property type="entry name" value="Folylpolyglutamate_synth"/>
</dbReference>
<evidence type="ECO:0000256" key="2">
    <source>
        <dbReference type="ARBA" id="ARBA00022598"/>
    </source>
</evidence>
<keyword evidence="5" id="KW-0067">ATP-binding</keyword>
<sequence length="406" mass="43416">MFFQEWHAYKTSGQRSLSRAQALMDELELTPQRPPVLGVVGSKGKGTTATYASAHLAAAGLRVVTVTGPSFRSYRERIRLDGTAVDERELSGVAAELARAQQRLPESDGSYLAPNGLFLLGGLLHARNSGADVCVLEAGMGGHGDELRLIGPSLVAASAVFAEHVGKLGDTVAEIAAEKAAVAGPATRAVVRLPQTADAAESFDRTVDEVSGGRVRPEVVPGAEDADVPPRRFLPPGLSADSARLGWHGAGRMLELLDRPAVSPSRRDEVASTVRLPARLSRHRWQATEVMVDSAINRTGVRTALEHARALWPRIDRVVVCLPDHKDLDGAVRELGELPATAAVLPESHLRFERPLPQHWDRVPAEALTADALAAMGEYVLVLGTVYFTGRVLDAIGADTDRLFSA</sequence>
<evidence type="ECO:0000256" key="4">
    <source>
        <dbReference type="ARBA" id="ARBA00022741"/>
    </source>
</evidence>
<comment type="similarity">
    <text evidence="1">Belongs to the folylpolyglutamate synthase family.</text>
</comment>
<dbReference type="GO" id="GO:0005737">
    <property type="term" value="C:cytoplasm"/>
    <property type="evidence" value="ECO:0007669"/>
    <property type="project" value="TreeGrafter"/>
</dbReference>
<evidence type="ECO:0000256" key="3">
    <source>
        <dbReference type="ARBA" id="ARBA00022723"/>
    </source>
</evidence>
<gene>
    <name evidence="7" type="ORF">FHX37_2314</name>
</gene>
<dbReference type="PANTHER" id="PTHR11136:SF0">
    <property type="entry name" value="DIHYDROFOLATE SYNTHETASE-RELATED"/>
    <property type="match status" value="1"/>
</dbReference>
<dbReference type="SUPFAM" id="SSF53244">
    <property type="entry name" value="MurD-like peptide ligases, peptide-binding domain"/>
    <property type="match status" value="1"/>
</dbReference>
<protein>
    <submittedName>
        <fullName evidence="7">Dihydrofolate synthase/folylpolyglutamate synthase</fullName>
    </submittedName>
</protein>
<dbReference type="GO" id="GO:0005524">
    <property type="term" value="F:ATP binding"/>
    <property type="evidence" value="ECO:0007669"/>
    <property type="project" value="UniProtKB-KW"/>
</dbReference>
<evidence type="ECO:0000313" key="8">
    <source>
        <dbReference type="Proteomes" id="UP000317422"/>
    </source>
</evidence>
<comment type="caution">
    <text evidence="7">The sequence shown here is derived from an EMBL/GenBank/DDBJ whole genome shotgun (WGS) entry which is preliminary data.</text>
</comment>
<dbReference type="SUPFAM" id="SSF53623">
    <property type="entry name" value="MurD-like peptide ligases, catalytic domain"/>
    <property type="match status" value="1"/>
</dbReference>
<keyword evidence="3" id="KW-0479">Metal-binding</keyword>
<name>A0A543NKN4_9ACTN</name>